<comment type="caution">
    <text evidence="8">Lacks conserved residue(s) required for the propagation of feature annotation.</text>
</comment>
<comment type="caution">
    <text evidence="9">The sequence shown here is derived from an EMBL/GenBank/DDBJ whole genome shotgun (WGS) entry which is preliminary data.</text>
</comment>
<dbReference type="NCBIfam" id="TIGR00935">
    <property type="entry name" value="2a45"/>
    <property type="match status" value="1"/>
</dbReference>
<evidence type="ECO:0000313" key="9">
    <source>
        <dbReference type="EMBL" id="TSB45948.1"/>
    </source>
</evidence>
<dbReference type="GO" id="GO:0046685">
    <property type="term" value="P:response to arsenic-containing substance"/>
    <property type="evidence" value="ECO:0007669"/>
    <property type="project" value="UniProtKB-KW"/>
</dbReference>
<keyword evidence="8" id="KW-0813">Transport</keyword>
<evidence type="ECO:0000256" key="1">
    <source>
        <dbReference type="ARBA" id="ARBA00004651"/>
    </source>
</evidence>
<dbReference type="PRINTS" id="PR00758">
    <property type="entry name" value="ARSENICPUMP"/>
</dbReference>
<dbReference type="NCBIfam" id="NF011980">
    <property type="entry name" value="PRK15445.1"/>
    <property type="match status" value="1"/>
</dbReference>
<evidence type="ECO:0000256" key="8">
    <source>
        <dbReference type="RuleBase" id="RU004993"/>
    </source>
</evidence>
<evidence type="ECO:0000313" key="10">
    <source>
        <dbReference type="Proteomes" id="UP000318521"/>
    </source>
</evidence>
<keyword evidence="6 8" id="KW-1133">Transmembrane helix</keyword>
<evidence type="ECO:0000256" key="7">
    <source>
        <dbReference type="ARBA" id="ARBA00023136"/>
    </source>
</evidence>
<feature type="transmembrane region" description="Helical" evidence="8">
    <location>
        <begin position="178"/>
        <end position="201"/>
    </location>
</feature>
<keyword evidence="3" id="KW-1003">Cell membrane</keyword>
<organism evidence="9 10">
    <name type="scientific">Alkalicoccobacillus porphyridii</name>
    <dbReference type="NCBI Taxonomy" id="2597270"/>
    <lineage>
        <taxon>Bacteria</taxon>
        <taxon>Bacillati</taxon>
        <taxon>Bacillota</taxon>
        <taxon>Bacilli</taxon>
        <taxon>Bacillales</taxon>
        <taxon>Bacillaceae</taxon>
        <taxon>Alkalicoccobacillus</taxon>
    </lineage>
</organism>
<evidence type="ECO:0000256" key="4">
    <source>
        <dbReference type="ARBA" id="ARBA00022692"/>
    </source>
</evidence>
<proteinExistence type="inferred from homology"/>
<feature type="transmembrane region" description="Helical" evidence="8">
    <location>
        <begin position="27"/>
        <end position="46"/>
    </location>
</feature>
<sequence>MTSIFLASVIFIGTLLFVIWQPKGLNIGWSACGGALLALLAGVVSFSDVLDVTGIVWNATLTFIAIIIISLVLDEIGFFEWSALHMARLAKGNAVRMFVYVCLLGSLVSAFFANDGAALILTPIVLSMVRSLHFNEKMVFPFIIASGFIADATSHPLVVSNLVNIVSADFFGIGFVEYATRMIVPNFFALAASILVLYLYFRKHIPANYDFKELQKPATAIKDLRMFHLAWVVLSVLLIGYLVSEFLHIPVSVIASVIAVSFLLMARRSPAVETRTVIKGAPWNIVFFSIGMYVVVYGLRNVGLTDVLSDVIQITADQGLFMATMGMGFIAAILSSVMNNLPTVLIDAIAIAGTDTTGITREALIYANVIGSDLGPKITPIGSLATLLWLHVLSKKGVKISWGTYFKTGIVITIPVLFITLLGLYMWLLLIY</sequence>
<protein>
    <recommendedName>
        <fullName evidence="8">Arsenical pump membrane protein</fullName>
    </recommendedName>
</protein>
<evidence type="ECO:0000256" key="6">
    <source>
        <dbReference type="ARBA" id="ARBA00022989"/>
    </source>
</evidence>
<keyword evidence="4 8" id="KW-0812">Transmembrane</keyword>
<comment type="subcellular location">
    <subcellularLocation>
        <location evidence="1 8">Cell membrane</location>
        <topology evidence="1 8">Multi-pass membrane protein</topology>
    </subcellularLocation>
</comment>
<feature type="transmembrane region" description="Helical" evidence="8">
    <location>
        <begin position="278"/>
        <end position="299"/>
    </location>
</feature>
<feature type="transmembrane region" description="Helical" evidence="8">
    <location>
        <begin position="405"/>
        <end position="428"/>
    </location>
</feature>
<dbReference type="CDD" id="cd01118">
    <property type="entry name" value="ArsB_permease"/>
    <property type="match status" value="1"/>
</dbReference>
<dbReference type="RefSeq" id="WP_143849288.1">
    <property type="nucleotide sequence ID" value="NZ_VLXZ01000008.1"/>
</dbReference>
<feature type="transmembrane region" description="Helical" evidence="8">
    <location>
        <begin position="5"/>
        <end position="21"/>
    </location>
</feature>
<evidence type="ECO:0000256" key="2">
    <source>
        <dbReference type="ARBA" id="ARBA00006433"/>
    </source>
</evidence>
<accession>A0A553ZWV4</accession>
<dbReference type="AlphaFoldDB" id="A0A553ZWV4"/>
<dbReference type="Proteomes" id="UP000318521">
    <property type="component" value="Unassembled WGS sequence"/>
</dbReference>
<dbReference type="OrthoDB" id="9774335at2"/>
<dbReference type="PANTHER" id="PTHR43302:SF5">
    <property type="entry name" value="TRANSPORTER ARSB-RELATED"/>
    <property type="match status" value="1"/>
</dbReference>
<gene>
    <name evidence="9" type="ORF">FN960_13650</name>
</gene>
<dbReference type="EMBL" id="VLXZ01000008">
    <property type="protein sequence ID" value="TSB45948.1"/>
    <property type="molecule type" value="Genomic_DNA"/>
</dbReference>
<dbReference type="Pfam" id="PF02040">
    <property type="entry name" value="ArsB"/>
    <property type="match status" value="1"/>
</dbReference>
<keyword evidence="7 8" id="KW-0472">Membrane</keyword>
<feature type="transmembrane region" description="Helical" evidence="8">
    <location>
        <begin position="226"/>
        <end position="243"/>
    </location>
</feature>
<dbReference type="GO" id="GO:0005886">
    <property type="term" value="C:plasma membrane"/>
    <property type="evidence" value="ECO:0007669"/>
    <property type="project" value="UniProtKB-SubCell"/>
</dbReference>
<keyword evidence="10" id="KW-1185">Reference proteome</keyword>
<feature type="transmembrane region" description="Helical" evidence="8">
    <location>
        <begin position="319"/>
        <end position="337"/>
    </location>
</feature>
<dbReference type="PANTHER" id="PTHR43302">
    <property type="entry name" value="TRANSPORTER ARSB-RELATED"/>
    <property type="match status" value="1"/>
</dbReference>
<comment type="similarity">
    <text evidence="2 8">Belongs to the ArsB family.</text>
</comment>
<reference evidence="9 10" key="1">
    <citation type="submission" date="2019-07" db="EMBL/GenBank/DDBJ databases">
        <authorList>
            <person name="Park Y.J."/>
            <person name="Jeong S.E."/>
            <person name="Jung H.S."/>
        </authorList>
    </citation>
    <scope>NUCLEOTIDE SEQUENCE [LARGE SCALE GENOMIC DNA]</scope>
    <source>
        <strain evidence="10">P16(2019)</strain>
    </source>
</reference>
<feature type="transmembrane region" description="Helical" evidence="8">
    <location>
        <begin position="55"/>
        <end position="78"/>
    </location>
</feature>
<feature type="transmembrane region" description="Helical" evidence="8">
    <location>
        <begin position="249"/>
        <end position="266"/>
    </location>
</feature>
<feature type="transmembrane region" description="Helical" evidence="8">
    <location>
        <begin position="98"/>
        <end position="126"/>
    </location>
</feature>
<dbReference type="InterPro" id="IPR000802">
    <property type="entry name" value="Arsenical_pump_ArsB"/>
</dbReference>
<comment type="function">
    <text evidence="8">Involved in arsenical resistance. Thought to form the channel of an arsenite pump.</text>
</comment>
<keyword evidence="5 8" id="KW-0059">Arsenical resistance</keyword>
<evidence type="ECO:0000256" key="3">
    <source>
        <dbReference type="ARBA" id="ARBA00022475"/>
    </source>
</evidence>
<evidence type="ECO:0000256" key="5">
    <source>
        <dbReference type="ARBA" id="ARBA00022849"/>
    </source>
</evidence>
<name>A0A553ZWV4_9BACI</name>
<dbReference type="GO" id="GO:0015105">
    <property type="term" value="F:arsenite transmembrane transporter activity"/>
    <property type="evidence" value="ECO:0007669"/>
    <property type="project" value="InterPro"/>
</dbReference>